<keyword evidence="2" id="KW-0689">Ribosomal protein</keyword>
<evidence type="ECO:0000313" key="2">
    <source>
        <dbReference type="EMBL" id="WBW71825.1"/>
    </source>
</evidence>
<keyword evidence="3" id="KW-1185">Reference proteome</keyword>
<feature type="coiled-coil region" evidence="1">
    <location>
        <begin position="52"/>
        <end position="86"/>
    </location>
</feature>
<dbReference type="GO" id="GO:0005840">
    <property type="term" value="C:ribosome"/>
    <property type="evidence" value="ECO:0007669"/>
    <property type="project" value="UniProtKB-KW"/>
</dbReference>
<proteinExistence type="predicted"/>
<evidence type="ECO:0000256" key="1">
    <source>
        <dbReference type="SAM" id="Coils"/>
    </source>
</evidence>
<keyword evidence="2" id="KW-0687">Ribonucleoprotein</keyword>
<gene>
    <name evidence="2" type="ORF">SOMG_01003</name>
</gene>
<dbReference type="EMBL" id="CP115611">
    <property type="protein sequence ID" value="WBW71825.1"/>
    <property type="molecule type" value="Genomic_DNA"/>
</dbReference>
<dbReference type="KEGG" id="som:SOMG_01003"/>
<protein>
    <submittedName>
        <fullName evidence="2">Mitochondrial ribosomal protein subunit S26</fullName>
    </submittedName>
</protein>
<name>A0AAF0AVB7_9SCHI</name>
<dbReference type="Proteomes" id="UP001212411">
    <property type="component" value="Chromosome 1"/>
</dbReference>
<dbReference type="RefSeq" id="XP_056036068.1">
    <property type="nucleotide sequence ID" value="XM_056179796.1"/>
</dbReference>
<sequence>MLSINKFSRSSRTSIVFSFCKRFQSTGPCQKDAGLLRHDYKEAVRAARKDYAAEAESAMKHSEEASARLKDTVQRHRAAVKQKNERVDIRVPGIAPDTYPLPDPDAELHNQMKQDNIYKKEYNSKKALVKQLAKIYFADSKKYVVDMNGLENLINHAFNNPNDVFVSLPTKDESDSSSIFLNGSDSNTNEDIMNHAAETVMDQLFSRKLSSTTANEDNQNFR</sequence>
<accession>A0AAF0AVB7</accession>
<dbReference type="GeneID" id="80874485"/>
<organism evidence="2 3">
    <name type="scientific">Schizosaccharomyces osmophilus</name>
    <dbReference type="NCBI Taxonomy" id="2545709"/>
    <lineage>
        <taxon>Eukaryota</taxon>
        <taxon>Fungi</taxon>
        <taxon>Dikarya</taxon>
        <taxon>Ascomycota</taxon>
        <taxon>Taphrinomycotina</taxon>
        <taxon>Schizosaccharomycetes</taxon>
        <taxon>Schizosaccharomycetales</taxon>
        <taxon>Schizosaccharomycetaceae</taxon>
        <taxon>Schizosaccharomyces</taxon>
    </lineage>
</organism>
<evidence type="ECO:0000313" key="3">
    <source>
        <dbReference type="Proteomes" id="UP001212411"/>
    </source>
</evidence>
<reference evidence="2 3" key="1">
    <citation type="journal article" date="2023" name="G3 (Bethesda)">
        <title>A high-quality reference genome for the fission yeast Schizosaccharomyces osmophilus.</title>
        <authorList>
            <person name="Jia G.S."/>
            <person name="Zhang W.C."/>
            <person name="Liang Y."/>
            <person name="Liu X.H."/>
            <person name="Rhind N."/>
            <person name="Pidoux A."/>
            <person name="Brysch-Herzberg M."/>
            <person name="Du L.L."/>
        </authorList>
    </citation>
    <scope>NUCLEOTIDE SEQUENCE [LARGE SCALE GENOMIC DNA]</scope>
    <source>
        <strain evidence="2 3">CBS 15793</strain>
    </source>
</reference>
<keyword evidence="1" id="KW-0175">Coiled coil</keyword>
<dbReference type="AlphaFoldDB" id="A0AAF0AVB7"/>